<dbReference type="SUPFAM" id="SSF53092">
    <property type="entry name" value="Creatinase/prolidase N-terminal domain"/>
    <property type="match status" value="1"/>
</dbReference>
<dbReference type="Pfam" id="PF00557">
    <property type="entry name" value="Peptidase_M24"/>
    <property type="match status" value="1"/>
</dbReference>
<dbReference type="InterPro" id="IPR036005">
    <property type="entry name" value="Creatinase/aminopeptidase-like"/>
</dbReference>
<evidence type="ECO:0000256" key="1">
    <source>
        <dbReference type="ARBA" id="ARBA00008766"/>
    </source>
</evidence>
<dbReference type="EMBL" id="NEMB01000003">
    <property type="protein sequence ID" value="PQQ67571.1"/>
    <property type="molecule type" value="Genomic_DNA"/>
</dbReference>
<evidence type="ECO:0000256" key="2">
    <source>
        <dbReference type="ARBA" id="ARBA00022723"/>
    </source>
</evidence>
<dbReference type="InterPro" id="IPR000587">
    <property type="entry name" value="Creatinase_N"/>
</dbReference>
<evidence type="ECO:0000313" key="7">
    <source>
        <dbReference type="EMBL" id="AUG57676.1"/>
    </source>
</evidence>
<sequence>MTGKRLEKLRQKLKEKDLDGILIVKRENYMYISGFTGTYAYLVISQEDAVLLTDFRYSKQAKEEAEIFEVIEYEGRLLNALNDVIVSKGIKRLGFEENVVTYKTYTEMKKLLKVEKLVPVDGMVEDIRAVKDDEEIEIIKKAVEIADHAFSHILNYIKPGVSEYEIALELEHYMKKKGAKGTSFETIVASGYRSFFPHGTASSKKIENNEAVTLDFGAVYKNYCSDMTRTVFVGKPDDKLFKIYDIVLKAQKSAIEAAKKGFTGKEIDSVARNIIEENGYGKNFGHGLGHGVGLEVHEKPTLSKRGDVKMENGMVVTIEPGIYLENLGGVRIEDIVVINDDFPVVLTKSPKEIIVL</sequence>
<dbReference type="GO" id="GO:0016787">
    <property type="term" value="F:hydrolase activity"/>
    <property type="evidence" value="ECO:0007669"/>
    <property type="project" value="UniProtKB-KW"/>
</dbReference>
<evidence type="ECO:0000256" key="4">
    <source>
        <dbReference type="RuleBase" id="RU000590"/>
    </source>
</evidence>
<dbReference type="InterPro" id="IPR050659">
    <property type="entry name" value="Peptidase_M24B"/>
</dbReference>
<comment type="similarity">
    <text evidence="1 4">Belongs to the peptidase M24B family.</text>
</comment>
<dbReference type="InterPro" id="IPR000994">
    <property type="entry name" value="Pept_M24"/>
</dbReference>
<dbReference type="Gene3D" id="3.40.350.10">
    <property type="entry name" value="Creatinase/prolidase N-terminal domain"/>
    <property type="match status" value="1"/>
</dbReference>
<evidence type="ECO:0000313" key="10">
    <source>
        <dbReference type="Proteomes" id="UP000239720"/>
    </source>
</evidence>
<keyword evidence="2 4" id="KW-0479">Metal-binding</keyword>
<keyword evidence="3 7" id="KW-0378">Hydrolase</keyword>
<keyword evidence="9" id="KW-1185">Reference proteome</keyword>
<feature type="domain" description="Peptidase M24" evidence="5">
    <location>
        <begin position="137"/>
        <end position="339"/>
    </location>
</feature>
<dbReference type="Pfam" id="PF01321">
    <property type="entry name" value="Creatinase_N"/>
    <property type="match status" value="1"/>
</dbReference>
<dbReference type="Proteomes" id="UP000239720">
    <property type="component" value="Unassembled WGS sequence"/>
</dbReference>
<dbReference type="OrthoDB" id="9806388at2"/>
<evidence type="ECO:0000313" key="8">
    <source>
        <dbReference type="EMBL" id="PQQ67571.1"/>
    </source>
</evidence>
<dbReference type="PANTHER" id="PTHR46112">
    <property type="entry name" value="AMINOPEPTIDASE"/>
    <property type="match status" value="1"/>
</dbReference>
<dbReference type="RefSeq" id="WP_101301302.1">
    <property type="nucleotide sequence ID" value="NZ_CP025197.1"/>
</dbReference>
<dbReference type="Proteomes" id="UP000233534">
    <property type="component" value="Chromosome"/>
</dbReference>
<dbReference type="Gene3D" id="3.90.230.10">
    <property type="entry name" value="Creatinase/methionine aminopeptidase superfamily"/>
    <property type="match status" value="1"/>
</dbReference>
<evidence type="ECO:0000256" key="3">
    <source>
        <dbReference type="ARBA" id="ARBA00022801"/>
    </source>
</evidence>
<dbReference type="FunFam" id="3.90.230.10:FF:000014">
    <property type="entry name" value="Aminopeptidase P family protein"/>
    <property type="match status" value="1"/>
</dbReference>
<dbReference type="InterPro" id="IPR029149">
    <property type="entry name" value="Creatin/AminoP/Spt16_N"/>
</dbReference>
<dbReference type="SUPFAM" id="SSF55920">
    <property type="entry name" value="Creatinase/aminopeptidase"/>
    <property type="match status" value="1"/>
</dbReference>
<dbReference type="KEGG" id="hsc:HVS_08850"/>
<gene>
    <name evidence="8" type="ORF">B9R14_12985</name>
    <name evidence="7" type="ORF">HVS_08850</name>
</gene>
<protein>
    <submittedName>
        <fullName evidence="8">Peptidase M24 family protein</fullName>
    </submittedName>
    <submittedName>
        <fullName evidence="7">Putative peptidase</fullName>
        <ecNumber evidence="7">3.4.-.-</ecNumber>
    </submittedName>
</protein>
<dbReference type="PANTHER" id="PTHR46112:SF3">
    <property type="entry name" value="AMINOPEPTIDASE YPDF"/>
    <property type="match status" value="1"/>
</dbReference>
<evidence type="ECO:0000259" key="5">
    <source>
        <dbReference type="Pfam" id="PF00557"/>
    </source>
</evidence>
<feature type="domain" description="Creatinase N-terminal" evidence="6">
    <location>
        <begin position="5"/>
        <end position="130"/>
    </location>
</feature>
<dbReference type="PROSITE" id="PS00491">
    <property type="entry name" value="PROLINE_PEPTIDASE"/>
    <property type="match status" value="1"/>
</dbReference>
<proteinExistence type="inferred from homology"/>
<reference evidence="7 9" key="1">
    <citation type="submission" date="2017-12" db="EMBL/GenBank/DDBJ databases">
        <title>Complete genome sequence of Herbivorax saccincola GGR1, a novel Cellulosome-producing hydrolytic bacterium in a thermophilic biogas plant, established by Illumina and Nanopore MinION sequencing.</title>
        <authorList>
            <person name="Pechtl A."/>
            <person name="Ruckert C."/>
            <person name="Koeck D.E."/>
            <person name="Maus I."/>
            <person name="Winkler A."/>
            <person name="Kalinowski J."/>
            <person name="Puhler A."/>
            <person name="Schwarz W.W."/>
            <person name="Zverlov V.V."/>
            <person name="Schluter A."/>
            <person name="Liebl W."/>
        </authorList>
    </citation>
    <scope>NUCLEOTIDE SEQUENCE [LARGE SCALE GENOMIC DNA]</scope>
    <source>
        <strain evidence="7">GGR1</strain>
        <strain evidence="9">SR1</strain>
    </source>
</reference>
<organism evidence="7 9">
    <name type="scientific">Acetivibrio saccincola</name>
    <dbReference type="NCBI Taxonomy" id="1677857"/>
    <lineage>
        <taxon>Bacteria</taxon>
        <taxon>Bacillati</taxon>
        <taxon>Bacillota</taxon>
        <taxon>Clostridia</taxon>
        <taxon>Eubacteriales</taxon>
        <taxon>Oscillospiraceae</taxon>
        <taxon>Acetivibrio</taxon>
    </lineage>
</organism>
<evidence type="ECO:0000259" key="6">
    <source>
        <dbReference type="Pfam" id="PF01321"/>
    </source>
</evidence>
<reference evidence="8 10" key="2">
    <citation type="journal article" date="2018" name="Syst. Appl. Microbiol.">
        <title>Characterization and high-quality draft genome sequence of Herbivorax saccincola A7, an anaerobic, alkaliphilic, thermophilic, cellulolytic, and xylanolytic bacterium.</title>
        <authorList>
            <person name="Aikawa S."/>
            <person name="Baramee S."/>
            <person name="Sermsathanaswadi J."/>
            <person name="Thianheng P."/>
            <person name="Tachaapaikoon C."/>
            <person name="Shikata A."/>
            <person name="Waeonukul R."/>
            <person name="Pason P."/>
            <person name="Ratanakhanokchai K."/>
            <person name="Kosugi A."/>
        </authorList>
    </citation>
    <scope>NUCLEOTIDE SEQUENCE [LARGE SCALE GENOMIC DNA]</scope>
    <source>
        <strain evidence="8 10">A7</strain>
    </source>
</reference>
<dbReference type="InterPro" id="IPR001131">
    <property type="entry name" value="Peptidase_M24B_aminopep-P_CS"/>
</dbReference>
<dbReference type="EMBL" id="CP025197">
    <property type="protein sequence ID" value="AUG57676.1"/>
    <property type="molecule type" value="Genomic_DNA"/>
</dbReference>
<accession>A0A2K9E807</accession>
<dbReference type="AlphaFoldDB" id="A0A2K9E807"/>
<name>A0A2K9E807_9FIRM</name>
<dbReference type="GO" id="GO:0046872">
    <property type="term" value="F:metal ion binding"/>
    <property type="evidence" value="ECO:0007669"/>
    <property type="project" value="UniProtKB-KW"/>
</dbReference>
<dbReference type="CDD" id="cd01092">
    <property type="entry name" value="APP-like"/>
    <property type="match status" value="1"/>
</dbReference>
<evidence type="ECO:0000313" key="9">
    <source>
        <dbReference type="Proteomes" id="UP000233534"/>
    </source>
</evidence>
<dbReference type="EC" id="3.4.-.-" evidence="7"/>